<name>A0A2U1KM41_ARTAN</name>
<dbReference type="PANTHER" id="PTHR47818">
    <property type="entry name" value="RNI-LIKE SUPERFAMILY PROTEIN"/>
    <property type="match status" value="1"/>
</dbReference>
<comment type="caution">
    <text evidence="1">The sequence shown here is derived from an EMBL/GenBank/DDBJ whole genome shotgun (WGS) entry which is preliminary data.</text>
</comment>
<sequence length="632" mass="71182">MVEVPSLISLCIHAIKDPILDENGKVSDVFMLPPELFDQLVPELPPLALQNLQDAMQLDDGFTPSRKRKRYEIFDIAWKVLYVSRWVPRSLQKTLVDINWQQMYWEKHLQACLDATSRAVSDTSFDAFLGDVDLPGLIMINEAKMMKWFLDWDIDSVLKHISYEGHASRSKSYAKLIYHFERFGQYARCLSLQSVHYVAEIDHLLRKCQLEYLKIQWLTLENQVDGLCKLLEKKKETLATLEFVGCNLPAHLVTTIFESLHVKGFETNVIKKFSIMSSNFLDSSLCPLPLVGFESLLKAARGLTTLVLSNNQISGITAKMLFDTLLNGESCLQVLDLSNNKITGWLSHFKPGSINCITSDQQNNKSLKSLRVLKLRGNHLYSKDAKCLRYAMFFMPNVEVLELSDNPLDLSGIRELIPYLTEKSKLEPLTELYLENCGMCCHAASELLKVLAACKVPLKSLSIGHNYLTRNFGRYLGVFLSSGIQALDVSQIALNPAGFSNAHDVISRIPRLVRINLSYNNGGEQIARFLSKLISESPKLVSVDATGNWIPVQSFPAICSCLEAGKGKLEHFNLRYNPVCGKPDIASLLSEFQINGKPDILLSTPPPYAQPPRRTMIDNDLLDYEGDALDDI</sequence>
<protein>
    <submittedName>
        <fullName evidence="1">RNI-like superfamily protein</fullName>
    </submittedName>
</protein>
<dbReference type="EMBL" id="PKPP01016281">
    <property type="protein sequence ID" value="PWA37850.1"/>
    <property type="molecule type" value="Genomic_DNA"/>
</dbReference>
<reference evidence="1 2" key="1">
    <citation type="journal article" date="2018" name="Mol. Plant">
        <title>The genome of Artemisia annua provides insight into the evolution of Asteraceae family and artemisinin biosynthesis.</title>
        <authorList>
            <person name="Shen Q."/>
            <person name="Zhang L."/>
            <person name="Liao Z."/>
            <person name="Wang S."/>
            <person name="Yan T."/>
            <person name="Shi P."/>
            <person name="Liu M."/>
            <person name="Fu X."/>
            <person name="Pan Q."/>
            <person name="Wang Y."/>
            <person name="Lv Z."/>
            <person name="Lu X."/>
            <person name="Zhang F."/>
            <person name="Jiang W."/>
            <person name="Ma Y."/>
            <person name="Chen M."/>
            <person name="Hao X."/>
            <person name="Li L."/>
            <person name="Tang Y."/>
            <person name="Lv G."/>
            <person name="Zhou Y."/>
            <person name="Sun X."/>
            <person name="Brodelius P.E."/>
            <person name="Rose J.K.C."/>
            <person name="Tang K."/>
        </authorList>
    </citation>
    <scope>NUCLEOTIDE SEQUENCE [LARGE SCALE GENOMIC DNA]</scope>
    <source>
        <strain evidence="2">cv. Huhao1</strain>
        <tissue evidence="1">Leaf</tissue>
    </source>
</reference>
<dbReference type="Gene3D" id="3.80.10.10">
    <property type="entry name" value="Ribonuclease Inhibitor"/>
    <property type="match status" value="2"/>
</dbReference>
<accession>A0A2U1KM41</accession>
<proteinExistence type="predicted"/>
<dbReference type="STRING" id="35608.A0A2U1KM41"/>
<dbReference type="PANTHER" id="PTHR47818:SF2">
    <property type="entry name" value="F-BOX DOMAIN-CONTAINING PROTEIN"/>
    <property type="match status" value="1"/>
</dbReference>
<evidence type="ECO:0000313" key="2">
    <source>
        <dbReference type="Proteomes" id="UP000245207"/>
    </source>
</evidence>
<evidence type="ECO:0000313" key="1">
    <source>
        <dbReference type="EMBL" id="PWA37850.1"/>
    </source>
</evidence>
<organism evidence="1 2">
    <name type="scientific">Artemisia annua</name>
    <name type="common">Sweet wormwood</name>
    <dbReference type="NCBI Taxonomy" id="35608"/>
    <lineage>
        <taxon>Eukaryota</taxon>
        <taxon>Viridiplantae</taxon>
        <taxon>Streptophyta</taxon>
        <taxon>Embryophyta</taxon>
        <taxon>Tracheophyta</taxon>
        <taxon>Spermatophyta</taxon>
        <taxon>Magnoliopsida</taxon>
        <taxon>eudicotyledons</taxon>
        <taxon>Gunneridae</taxon>
        <taxon>Pentapetalae</taxon>
        <taxon>asterids</taxon>
        <taxon>campanulids</taxon>
        <taxon>Asterales</taxon>
        <taxon>Asteraceae</taxon>
        <taxon>Asteroideae</taxon>
        <taxon>Anthemideae</taxon>
        <taxon>Artemisiinae</taxon>
        <taxon>Artemisia</taxon>
    </lineage>
</organism>
<dbReference type="OrthoDB" id="120976at2759"/>
<dbReference type="AlphaFoldDB" id="A0A2U1KM41"/>
<dbReference type="InterPro" id="IPR001611">
    <property type="entry name" value="Leu-rich_rpt"/>
</dbReference>
<dbReference type="InterPro" id="IPR032675">
    <property type="entry name" value="LRR_dom_sf"/>
</dbReference>
<keyword evidence="2" id="KW-1185">Reference proteome</keyword>
<dbReference type="SMART" id="SM00368">
    <property type="entry name" value="LRR_RI"/>
    <property type="match status" value="4"/>
</dbReference>
<dbReference type="SUPFAM" id="SSF52047">
    <property type="entry name" value="RNI-like"/>
    <property type="match status" value="1"/>
</dbReference>
<dbReference type="Proteomes" id="UP000245207">
    <property type="component" value="Unassembled WGS sequence"/>
</dbReference>
<dbReference type="Pfam" id="PF00560">
    <property type="entry name" value="LRR_1"/>
    <property type="match status" value="1"/>
</dbReference>
<gene>
    <name evidence="1" type="ORF">CTI12_AA586670</name>
</gene>